<protein>
    <recommendedName>
        <fullName evidence="5">Protein kinase domain-containing protein</fullName>
    </recommendedName>
</protein>
<dbReference type="Gene3D" id="3.30.200.20">
    <property type="entry name" value="Phosphorylase Kinase, domain 1"/>
    <property type="match status" value="1"/>
</dbReference>
<accession>A0A2K1LAD9</accession>
<dbReference type="SUPFAM" id="SSF56112">
    <property type="entry name" value="Protein kinase-like (PK-like)"/>
    <property type="match status" value="1"/>
</dbReference>
<organism evidence="2">
    <name type="scientific">Physcomitrium patens</name>
    <name type="common">Spreading-leaved earth moss</name>
    <name type="synonym">Physcomitrella patens</name>
    <dbReference type="NCBI Taxonomy" id="3218"/>
    <lineage>
        <taxon>Eukaryota</taxon>
        <taxon>Viridiplantae</taxon>
        <taxon>Streptophyta</taxon>
        <taxon>Embryophyta</taxon>
        <taxon>Bryophyta</taxon>
        <taxon>Bryophytina</taxon>
        <taxon>Bryopsida</taxon>
        <taxon>Funariidae</taxon>
        <taxon>Funariales</taxon>
        <taxon>Funariaceae</taxon>
        <taxon>Physcomitrium</taxon>
    </lineage>
</organism>
<gene>
    <name evidence="2" type="ORF">PHYPA_001413</name>
</gene>
<feature type="region of interest" description="Disordered" evidence="1">
    <location>
        <begin position="1"/>
        <end position="36"/>
    </location>
</feature>
<evidence type="ECO:0000313" key="2">
    <source>
        <dbReference type="EMBL" id="PNR62988.1"/>
    </source>
</evidence>
<reference evidence="3" key="3">
    <citation type="submission" date="2020-12" db="UniProtKB">
        <authorList>
            <consortium name="EnsemblPlants"/>
        </authorList>
    </citation>
    <scope>IDENTIFICATION</scope>
</reference>
<evidence type="ECO:0000313" key="3">
    <source>
        <dbReference type="EnsemblPlants" id="Pp3c1_30920V3.1"/>
    </source>
</evidence>
<dbReference type="Proteomes" id="UP000006727">
    <property type="component" value="Chromosome 1"/>
</dbReference>
<dbReference type="InParanoid" id="A0A2K1LAD9"/>
<dbReference type="EMBL" id="ABEU02000001">
    <property type="protein sequence ID" value="PNR62988.1"/>
    <property type="molecule type" value="Genomic_DNA"/>
</dbReference>
<dbReference type="PaxDb" id="3218-PP1S171_41V6.1"/>
<proteinExistence type="predicted"/>
<dbReference type="AlphaFoldDB" id="A0A2K1LAD9"/>
<reference evidence="2 4" key="1">
    <citation type="journal article" date="2008" name="Science">
        <title>The Physcomitrella genome reveals evolutionary insights into the conquest of land by plants.</title>
        <authorList>
            <person name="Rensing S."/>
            <person name="Lang D."/>
            <person name="Zimmer A."/>
            <person name="Terry A."/>
            <person name="Salamov A."/>
            <person name="Shapiro H."/>
            <person name="Nishiyama T."/>
            <person name="Perroud P.-F."/>
            <person name="Lindquist E."/>
            <person name="Kamisugi Y."/>
            <person name="Tanahashi T."/>
            <person name="Sakakibara K."/>
            <person name="Fujita T."/>
            <person name="Oishi K."/>
            <person name="Shin-I T."/>
            <person name="Kuroki Y."/>
            <person name="Toyoda A."/>
            <person name="Suzuki Y."/>
            <person name="Hashimoto A."/>
            <person name="Yamaguchi K."/>
            <person name="Sugano A."/>
            <person name="Kohara Y."/>
            <person name="Fujiyama A."/>
            <person name="Anterola A."/>
            <person name="Aoki S."/>
            <person name="Ashton N."/>
            <person name="Barbazuk W.B."/>
            <person name="Barker E."/>
            <person name="Bennetzen J."/>
            <person name="Bezanilla M."/>
            <person name="Blankenship R."/>
            <person name="Cho S.H."/>
            <person name="Dutcher S."/>
            <person name="Estelle M."/>
            <person name="Fawcett J.A."/>
            <person name="Gundlach H."/>
            <person name="Hanada K."/>
            <person name="Heyl A."/>
            <person name="Hicks K.A."/>
            <person name="Hugh J."/>
            <person name="Lohr M."/>
            <person name="Mayer K."/>
            <person name="Melkozernov A."/>
            <person name="Murata T."/>
            <person name="Nelson D."/>
            <person name="Pils B."/>
            <person name="Prigge M."/>
            <person name="Reiss B."/>
            <person name="Renner T."/>
            <person name="Rombauts S."/>
            <person name="Rushton P."/>
            <person name="Sanderfoot A."/>
            <person name="Schween G."/>
            <person name="Shiu S.-H."/>
            <person name="Stueber K."/>
            <person name="Theodoulou F.L."/>
            <person name="Tu H."/>
            <person name="Van de Peer Y."/>
            <person name="Verrier P.J."/>
            <person name="Waters E."/>
            <person name="Wood A."/>
            <person name="Yang L."/>
            <person name="Cove D."/>
            <person name="Cuming A."/>
            <person name="Hasebe M."/>
            <person name="Lucas S."/>
            <person name="Mishler D.B."/>
            <person name="Reski R."/>
            <person name="Grigoriev I."/>
            <person name="Quatrano R.S."/>
            <person name="Boore J.L."/>
        </authorList>
    </citation>
    <scope>NUCLEOTIDE SEQUENCE [LARGE SCALE GENOMIC DNA]</scope>
    <source>
        <strain evidence="3 4">cv. Gransden 2004</strain>
    </source>
</reference>
<dbReference type="EnsemblPlants" id="Pp3c1_30920V3.1">
    <property type="protein sequence ID" value="Pp3c1_30920V3.1"/>
    <property type="gene ID" value="Pp3c1_30920"/>
</dbReference>
<evidence type="ECO:0000256" key="1">
    <source>
        <dbReference type="SAM" id="MobiDB-lite"/>
    </source>
</evidence>
<name>A0A2K1LAD9_PHYPA</name>
<sequence>MLNDVTIAESTTQDLSSHHSISRRISPSPGFEQGKTGGMVKFRVAELKKITGNFSESHLIGEGDFCKVYRGKLKDGNVLATNRTRKFILHVLYFLCLEF</sequence>
<evidence type="ECO:0008006" key="5">
    <source>
        <dbReference type="Google" id="ProtNLM"/>
    </source>
</evidence>
<dbReference type="InterPro" id="IPR011009">
    <property type="entry name" value="Kinase-like_dom_sf"/>
</dbReference>
<dbReference type="Gramene" id="Pp3c1_30920V3.1">
    <property type="protein sequence ID" value="Pp3c1_30920V3.1"/>
    <property type="gene ID" value="Pp3c1_30920"/>
</dbReference>
<reference evidence="2 4" key="2">
    <citation type="journal article" date="2018" name="Plant J.">
        <title>The Physcomitrella patens chromosome-scale assembly reveals moss genome structure and evolution.</title>
        <authorList>
            <person name="Lang D."/>
            <person name="Ullrich K.K."/>
            <person name="Murat F."/>
            <person name="Fuchs J."/>
            <person name="Jenkins J."/>
            <person name="Haas F.B."/>
            <person name="Piednoel M."/>
            <person name="Gundlach H."/>
            <person name="Van Bel M."/>
            <person name="Meyberg R."/>
            <person name="Vives C."/>
            <person name="Morata J."/>
            <person name="Symeonidi A."/>
            <person name="Hiss M."/>
            <person name="Muchero W."/>
            <person name="Kamisugi Y."/>
            <person name="Saleh O."/>
            <person name="Blanc G."/>
            <person name="Decker E.L."/>
            <person name="van Gessel N."/>
            <person name="Grimwood J."/>
            <person name="Hayes R.D."/>
            <person name="Graham S.W."/>
            <person name="Gunter L.E."/>
            <person name="McDaniel S.F."/>
            <person name="Hoernstein S.N.W."/>
            <person name="Larsson A."/>
            <person name="Li F.W."/>
            <person name="Perroud P.F."/>
            <person name="Phillips J."/>
            <person name="Ranjan P."/>
            <person name="Rokshar D.S."/>
            <person name="Rothfels C.J."/>
            <person name="Schneider L."/>
            <person name="Shu S."/>
            <person name="Stevenson D.W."/>
            <person name="Thummler F."/>
            <person name="Tillich M."/>
            <person name="Villarreal Aguilar J.C."/>
            <person name="Widiez T."/>
            <person name="Wong G.K."/>
            <person name="Wymore A."/>
            <person name="Zhang Y."/>
            <person name="Zimmer A.D."/>
            <person name="Quatrano R.S."/>
            <person name="Mayer K.F.X."/>
            <person name="Goodstein D."/>
            <person name="Casacuberta J.M."/>
            <person name="Vandepoele K."/>
            <person name="Reski R."/>
            <person name="Cuming A.C."/>
            <person name="Tuskan G.A."/>
            <person name="Maumus F."/>
            <person name="Salse J."/>
            <person name="Schmutz J."/>
            <person name="Rensing S.A."/>
        </authorList>
    </citation>
    <scope>NUCLEOTIDE SEQUENCE [LARGE SCALE GENOMIC DNA]</scope>
    <source>
        <strain evidence="3 4">cv. Gransden 2004</strain>
    </source>
</reference>
<keyword evidence="4" id="KW-1185">Reference proteome</keyword>
<evidence type="ECO:0000313" key="4">
    <source>
        <dbReference type="Proteomes" id="UP000006727"/>
    </source>
</evidence>